<dbReference type="AlphaFoldDB" id="A0A9N9RWA1"/>
<evidence type="ECO:0000313" key="1">
    <source>
        <dbReference type="EMBL" id="CAG9806362.1"/>
    </source>
</evidence>
<name>A0A9N9RWA1_9DIPT</name>
<keyword evidence="2" id="KW-1185">Reference proteome</keyword>
<proteinExistence type="predicted"/>
<reference evidence="1" key="1">
    <citation type="submission" date="2022-01" db="EMBL/GenBank/DDBJ databases">
        <authorList>
            <person name="King R."/>
        </authorList>
    </citation>
    <scope>NUCLEOTIDE SEQUENCE</scope>
</reference>
<evidence type="ECO:0000313" key="2">
    <source>
        <dbReference type="Proteomes" id="UP001153620"/>
    </source>
</evidence>
<sequence length="298" mass="34975">MGVKSSASIKATSFMMKLSSFFFKSRFPEFFRKCPFKPFTVDRSNITMDSRIIAMIPTGVYRVRIAIKYKNNDMIFDMWLTIHEDYVKLDHAVVYEGNMFSVKASLIKSLDHITVITHYYVRDSKNKFREIFKNMPTFEWLQTDFRVTEFEAFDSDERYIYIEYGTMMNGVIFNFKFRTLEIINDVIVKVRFFVKNSQDDYHEIFKKFPAIDWCKAMKTASSYSSNFVAKSLLLFCKKLAPELMRSCPFPVINFEKRNVTVPNVVLSLVPVGVYRIMLAFKKKNGGVMFNSSLIVHVF</sequence>
<protein>
    <submittedName>
        <fullName evidence="1">Uncharacterized protein</fullName>
    </submittedName>
</protein>
<reference evidence="1" key="2">
    <citation type="submission" date="2022-10" db="EMBL/GenBank/DDBJ databases">
        <authorList>
            <consortium name="ENA_rothamsted_submissions"/>
            <consortium name="culmorum"/>
            <person name="King R."/>
        </authorList>
    </citation>
    <scope>NUCLEOTIDE SEQUENCE</scope>
</reference>
<dbReference type="Proteomes" id="UP001153620">
    <property type="component" value="Chromosome 3"/>
</dbReference>
<gene>
    <name evidence="1" type="ORF">CHIRRI_LOCUS9222</name>
</gene>
<dbReference type="EMBL" id="OU895879">
    <property type="protein sequence ID" value="CAG9806362.1"/>
    <property type="molecule type" value="Genomic_DNA"/>
</dbReference>
<organism evidence="1 2">
    <name type="scientific">Chironomus riparius</name>
    <dbReference type="NCBI Taxonomy" id="315576"/>
    <lineage>
        <taxon>Eukaryota</taxon>
        <taxon>Metazoa</taxon>
        <taxon>Ecdysozoa</taxon>
        <taxon>Arthropoda</taxon>
        <taxon>Hexapoda</taxon>
        <taxon>Insecta</taxon>
        <taxon>Pterygota</taxon>
        <taxon>Neoptera</taxon>
        <taxon>Endopterygota</taxon>
        <taxon>Diptera</taxon>
        <taxon>Nematocera</taxon>
        <taxon>Chironomoidea</taxon>
        <taxon>Chironomidae</taxon>
        <taxon>Chironominae</taxon>
        <taxon>Chironomus</taxon>
    </lineage>
</organism>
<accession>A0A9N9RWA1</accession>